<proteinExistence type="predicted"/>
<keyword evidence="4" id="KW-1185">Reference proteome</keyword>
<feature type="domain" description="Aerobactin siderophore biosynthesis IucA/IucC-like C-terminal" evidence="1">
    <location>
        <begin position="84"/>
        <end position="182"/>
    </location>
</feature>
<dbReference type="GO" id="GO:0051537">
    <property type="term" value="F:2 iron, 2 sulfur cluster binding"/>
    <property type="evidence" value="ECO:0007669"/>
    <property type="project" value="InterPro"/>
</dbReference>
<dbReference type="Pfam" id="PF06276">
    <property type="entry name" value="FhuF"/>
    <property type="match status" value="1"/>
</dbReference>
<dbReference type="Pfam" id="PF11575">
    <property type="entry name" value="FhuF_C"/>
    <property type="match status" value="1"/>
</dbReference>
<sequence length="284" mass="30611">MTRHPRTRGVRDWRMTGPPLAATLERASGAGSWGDIRLFGHAGSPAGPGWSTAAELCSDASLLDGLLRRFGRECGTEIPQVTGSLFLKGYLWRVLAPVVAALVLERRVPDLGPEGVALRFDGLGFPADLAVGGAFAALPDDPEAGHPNALVLASEEDLSRYLAERFAGSHLPGLLAALRPRTRRGLFALRQMAVDAVADAFLIVGQALDREEEAVDLAEGVLADPAPLTGPTNYYAVEHDGRRETSRVRNACCLYYRLGRDACLTCPRTTRVEKTDEAPEVRSR</sequence>
<dbReference type="EMBL" id="CP045119">
    <property type="protein sequence ID" value="QIN81665.1"/>
    <property type="molecule type" value="Genomic_DNA"/>
</dbReference>
<accession>A0A6G8Q5B2</accession>
<dbReference type="InterPro" id="IPR024726">
    <property type="entry name" value="FhuF_C"/>
</dbReference>
<gene>
    <name evidence="3" type="ORF">GBA63_02735</name>
</gene>
<evidence type="ECO:0000259" key="2">
    <source>
        <dbReference type="Pfam" id="PF11575"/>
    </source>
</evidence>
<reference evidence="3 4" key="1">
    <citation type="submission" date="2019-10" db="EMBL/GenBank/DDBJ databases">
        <title>Rubrobacter sp nov SCSIO 52090 isolated from a deep-sea sediment in the South China Sea.</title>
        <authorList>
            <person name="Chen R.W."/>
        </authorList>
    </citation>
    <scope>NUCLEOTIDE SEQUENCE [LARGE SCALE GENOMIC DNA]</scope>
    <source>
        <strain evidence="3 4">SCSIO 52909</strain>
    </source>
</reference>
<feature type="domain" description="Ferric siderophore reductase C-terminal" evidence="2">
    <location>
        <begin position="249"/>
        <end position="268"/>
    </location>
</feature>
<organism evidence="3 4">
    <name type="scientific">Rubrobacter tropicus</name>
    <dbReference type="NCBI Taxonomy" id="2653851"/>
    <lineage>
        <taxon>Bacteria</taxon>
        <taxon>Bacillati</taxon>
        <taxon>Actinomycetota</taxon>
        <taxon>Rubrobacteria</taxon>
        <taxon>Rubrobacterales</taxon>
        <taxon>Rubrobacteraceae</taxon>
        <taxon>Rubrobacter</taxon>
    </lineage>
</organism>
<evidence type="ECO:0000259" key="1">
    <source>
        <dbReference type="Pfam" id="PF06276"/>
    </source>
</evidence>
<dbReference type="InterPro" id="IPR022770">
    <property type="entry name" value="IucA/IucC-like_C"/>
</dbReference>
<name>A0A6G8Q5B2_9ACTN</name>
<dbReference type="Proteomes" id="UP000501452">
    <property type="component" value="Chromosome"/>
</dbReference>
<evidence type="ECO:0000313" key="3">
    <source>
        <dbReference type="EMBL" id="QIN81665.1"/>
    </source>
</evidence>
<dbReference type="AlphaFoldDB" id="A0A6G8Q5B2"/>
<evidence type="ECO:0000313" key="4">
    <source>
        <dbReference type="Proteomes" id="UP000501452"/>
    </source>
</evidence>
<dbReference type="KEGG" id="rub:GBA63_02735"/>
<protein>
    <submittedName>
        <fullName evidence="3">Iron-sulfur protein</fullName>
    </submittedName>
</protein>
<dbReference type="GO" id="GO:0003824">
    <property type="term" value="F:catalytic activity"/>
    <property type="evidence" value="ECO:0007669"/>
    <property type="project" value="UniProtKB-ARBA"/>
</dbReference>